<evidence type="ECO:0000313" key="9">
    <source>
        <dbReference type="Proteomes" id="UP000284853"/>
    </source>
</evidence>
<comment type="subcellular location">
    <subcellularLocation>
        <location evidence="1">Cell membrane</location>
        <topology evidence="1">Multi-pass membrane protein</topology>
    </subcellularLocation>
</comment>
<accession>A0ABX9PR47</accession>
<evidence type="ECO:0000256" key="5">
    <source>
        <dbReference type="ARBA" id="ARBA00022989"/>
    </source>
</evidence>
<evidence type="ECO:0000256" key="4">
    <source>
        <dbReference type="ARBA" id="ARBA00022692"/>
    </source>
</evidence>
<keyword evidence="5 7" id="KW-1133">Transmembrane helix</keyword>
<dbReference type="GeneID" id="302711636"/>
<keyword evidence="9" id="KW-1185">Reference proteome</keyword>
<dbReference type="InterPro" id="IPR007341">
    <property type="entry name" value="Transgly_assoc"/>
</dbReference>
<dbReference type="EMBL" id="NSDJ01000002">
    <property type="protein sequence ID" value="RKF66701.1"/>
    <property type="molecule type" value="Genomic_DNA"/>
</dbReference>
<dbReference type="Pfam" id="PF04226">
    <property type="entry name" value="Transgly_assoc"/>
    <property type="match status" value="1"/>
</dbReference>
<dbReference type="Proteomes" id="UP000284853">
    <property type="component" value="Unassembled WGS sequence"/>
</dbReference>
<comment type="similarity">
    <text evidence="2">Belongs to the UPF0410 family.</text>
</comment>
<feature type="transmembrane region" description="Helical" evidence="7">
    <location>
        <begin position="58"/>
        <end position="80"/>
    </location>
</feature>
<dbReference type="RefSeq" id="WP_120162354.1">
    <property type="nucleotide sequence ID" value="NZ_NSDJ01000002.1"/>
</dbReference>
<dbReference type="PANTHER" id="PTHR33884">
    <property type="entry name" value="UPF0410 PROTEIN YMGE"/>
    <property type="match status" value="1"/>
</dbReference>
<gene>
    <name evidence="8" type="ORF">CKQ54_22805</name>
</gene>
<protein>
    <submittedName>
        <fullName evidence="8">GlsB/YeaQ/YmgE family stress response membrane protein</fullName>
    </submittedName>
</protein>
<sequence>MGILSWALFGLITGVLARCVMPGKQHFGLFMTMLLGVAGALTGGWFSTSLGLVNVNGFNFPSVAIATLGAVILLFIMHILRSKKQQ</sequence>
<comment type="caution">
    <text evidence="8">The sequence shown here is derived from an EMBL/GenBank/DDBJ whole genome shotgun (WGS) entry which is preliminary data.</text>
</comment>
<feature type="transmembrane region" description="Helical" evidence="7">
    <location>
        <begin position="27"/>
        <end position="46"/>
    </location>
</feature>
<organism evidence="8 9">
    <name type="scientific">Rahnella variigena</name>
    <dbReference type="NCBI Taxonomy" id="574964"/>
    <lineage>
        <taxon>Bacteria</taxon>
        <taxon>Pseudomonadati</taxon>
        <taxon>Pseudomonadota</taxon>
        <taxon>Gammaproteobacteria</taxon>
        <taxon>Enterobacterales</taxon>
        <taxon>Yersiniaceae</taxon>
        <taxon>Rahnella</taxon>
    </lineage>
</organism>
<evidence type="ECO:0000256" key="6">
    <source>
        <dbReference type="ARBA" id="ARBA00023136"/>
    </source>
</evidence>
<evidence type="ECO:0000256" key="7">
    <source>
        <dbReference type="SAM" id="Phobius"/>
    </source>
</evidence>
<proteinExistence type="inferred from homology"/>
<reference evidence="8 9" key="1">
    <citation type="submission" date="2017-08" db="EMBL/GenBank/DDBJ databases">
        <title>Comparative genomics of bacteria isolated from necrotic lesions of AOD affected trees.</title>
        <authorList>
            <person name="Doonan J."/>
            <person name="Denman S."/>
            <person name="Mcdonald J.E."/>
        </authorList>
    </citation>
    <scope>NUCLEOTIDE SEQUENCE [LARGE SCALE GENOMIC DNA]</scope>
    <source>
        <strain evidence="8 9">CIP 105588</strain>
    </source>
</reference>
<evidence type="ECO:0000313" key="8">
    <source>
        <dbReference type="EMBL" id="RKF66701.1"/>
    </source>
</evidence>
<keyword evidence="4 7" id="KW-0812">Transmembrane</keyword>
<keyword evidence="6 7" id="KW-0472">Membrane</keyword>
<evidence type="ECO:0000256" key="3">
    <source>
        <dbReference type="ARBA" id="ARBA00022475"/>
    </source>
</evidence>
<dbReference type="PANTHER" id="PTHR33884:SF3">
    <property type="entry name" value="UPF0410 PROTEIN YMGE"/>
    <property type="match status" value="1"/>
</dbReference>
<evidence type="ECO:0000256" key="2">
    <source>
        <dbReference type="ARBA" id="ARBA00011006"/>
    </source>
</evidence>
<keyword evidence="3" id="KW-1003">Cell membrane</keyword>
<evidence type="ECO:0000256" key="1">
    <source>
        <dbReference type="ARBA" id="ARBA00004651"/>
    </source>
</evidence>
<name>A0ABX9PR47_9GAMM</name>